<protein>
    <submittedName>
        <fullName evidence="2">Pectate lyase superfamily protein</fullName>
    </submittedName>
</protein>
<evidence type="ECO:0000259" key="1">
    <source>
        <dbReference type="Pfam" id="PF12708"/>
    </source>
</evidence>
<dbReference type="InterPro" id="IPR012334">
    <property type="entry name" value="Pectin_lyas_fold"/>
</dbReference>
<dbReference type="InterPro" id="IPR042302">
    <property type="entry name" value="E1_FCCH_sf"/>
</dbReference>
<gene>
    <name evidence="2" type="ORF">SAMN02745194_02889</name>
</gene>
<evidence type="ECO:0000313" key="3">
    <source>
        <dbReference type="Proteomes" id="UP000184387"/>
    </source>
</evidence>
<dbReference type="Gene3D" id="2.40.30.180">
    <property type="entry name" value="Ubiquitin-activating enzyme E1, FCCH domain"/>
    <property type="match status" value="1"/>
</dbReference>
<dbReference type="STRING" id="198092.SAMN02745194_02889"/>
<dbReference type="Pfam" id="PF12708">
    <property type="entry name" value="Pect-lyase_RHGA_epim"/>
    <property type="match status" value="1"/>
</dbReference>
<proteinExistence type="predicted"/>
<dbReference type="InterPro" id="IPR011050">
    <property type="entry name" value="Pectin_lyase_fold/virulence"/>
</dbReference>
<dbReference type="RefSeq" id="WP_073135897.1">
    <property type="nucleotide sequence ID" value="NZ_FQZF01000016.1"/>
</dbReference>
<keyword evidence="3" id="KW-1185">Reference proteome</keyword>
<organism evidence="2 3">
    <name type="scientific">Muricoccus roseus</name>
    <dbReference type="NCBI Taxonomy" id="198092"/>
    <lineage>
        <taxon>Bacteria</taxon>
        <taxon>Pseudomonadati</taxon>
        <taxon>Pseudomonadota</taxon>
        <taxon>Alphaproteobacteria</taxon>
        <taxon>Acetobacterales</taxon>
        <taxon>Roseomonadaceae</taxon>
        <taxon>Muricoccus</taxon>
    </lineage>
</organism>
<dbReference type="OrthoDB" id="7273921at2"/>
<feature type="domain" description="Rhamnogalacturonase A/B/Epimerase-like pectate lyase" evidence="1">
    <location>
        <begin position="53"/>
        <end position="111"/>
    </location>
</feature>
<sequence length="802" mass="82492">MADAKISDLPPASTFSDTDCAPFVQGIGAAAETRRATFGQLRSTLMADRPLHVRDYGATGNGTTDDTAAFQAALNAAAAAGGGVVLVGPRRYLIDSADLVIPANVTLQGGSDPGGWRVNNDYSALPYCLLLNPARTIRLRRNAALEQVAILRKGFTAPTTLREGLDAVYAFAGTAVSIGDGTTGSSSTNATDASVRALLIIGFNWGIYSNGASRTRIRDVIGDCTNGLYLGKSYDIAHNERINWHPLATTGRNFTNTTYSVNGCANNGSGLVRLTTSVAHELRAGDVVVVSGVGGVPGANSRFTIAATPSSTTLDLAGSTFSGTYTSGGSVNPALNHRRGKAFHIFDADMPNFVNCFEFGHDIGWHLDDLTHSAQIVNCGVDGIVIDPGTIGVQMNGLANRNKWYGGFWSSKGRALVVDVQAADQNTIAGVMLPSGSGRSVELLDGGLVLMGCDIYGTVYVYDNADSLQIVGCDLKGTSFTGQSPAAMQKMQISGSRMINAPGIARSIGGQAELAAISSSGAIETRLSARSDGVVALHRRSASAGAMLRLHGNSDTAAASVSVVGTDVYLAGDPSTNPNPVFGFGNTGMTQALTLRLRRLSATPAANDRLFSLEGTGYNSGGSEVTYGRIATVAETVTAGSESGAVIVETRSGGAVAERLRIASSGAVTLTGPLTLPADPSGAMQAATRNYVDNSYVQRAMPMAVTSSATALSFGAHNARMVVANPGTTLSLDWAAAGNGFACMVVNRTGADLPVSLSGFSAGIVNPDGFTRIRAGGVASLLVFSPDGGTTKLCQLTGGGAP</sequence>
<accession>A0A1M6KG46</accession>
<reference evidence="2 3" key="1">
    <citation type="submission" date="2016-11" db="EMBL/GenBank/DDBJ databases">
        <authorList>
            <person name="Jaros S."/>
            <person name="Januszkiewicz K."/>
            <person name="Wedrychowicz H."/>
        </authorList>
    </citation>
    <scope>NUCLEOTIDE SEQUENCE [LARGE SCALE GENOMIC DNA]</scope>
    <source>
        <strain evidence="2 3">DSM 14916</strain>
    </source>
</reference>
<dbReference type="EMBL" id="FQZF01000016">
    <property type="protein sequence ID" value="SHJ57946.1"/>
    <property type="molecule type" value="Genomic_DNA"/>
</dbReference>
<dbReference type="SUPFAM" id="SSF51126">
    <property type="entry name" value="Pectin lyase-like"/>
    <property type="match status" value="1"/>
</dbReference>
<dbReference type="Gene3D" id="2.160.20.10">
    <property type="entry name" value="Single-stranded right-handed beta-helix, Pectin lyase-like"/>
    <property type="match status" value="1"/>
</dbReference>
<dbReference type="InterPro" id="IPR024535">
    <property type="entry name" value="RHGA/B-epi-like_pectate_lyase"/>
</dbReference>
<dbReference type="Proteomes" id="UP000184387">
    <property type="component" value="Unassembled WGS sequence"/>
</dbReference>
<keyword evidence="2" id="KW-0456">Lyase</keyword>
<name>A0A1M6KG46_9PROT</name>
<evidence type="ECO:0000313" key="2">
    <source>
        <dbReference type="EMBL" id="SHJ57946.1"/>
    </source>
</evidence>
<dbReference type="GO" id="GO:0016829">
    <property type="term" value="F:lyase activity"/>
    <property type="evidence" value="ECO:0007669"/>
    <property type="project" value="UniProtKB-KW"/>
</dbReference>
<dbReference type="AlphaFoldDB" id="A0A1M6KG46"/>